<dbReference type="Proteomes" id="UP000245728">
    <property type="component" value="Chromosome"/>
</dbReference>
<evidence type="ECO:0000313" key="2">
    <source>
        <dbReference type="Proteomes" id="UP000245728"/>
    </source>
</evidence>
<evidence type="ECO:0000313" key="1">
    <source>
        <dbReference type="EMBL" id="AWL11710.1"/>
    </source>
</evidence>
<dbReference type="EMBL" id="CP029347">
    <property type="protein sequence ID" value="AWL11710.1"/>
    <property type="molecule type" value="Genomic_DNA"/>
</dbReference>
<sequence length="232" mass="26611">MVYRRSSLRRWLSFALMATLKLFSQLCYRGRPTWLGTEPPEALGEVRLVVFLNHTSLFEPLLIRMAPWHFVWSLAHKVIIPGADVTLMRPMTGRLLKWLLPGVIPITRQKDESWQHFLQQVDDQAITAILPEGRMKRANGLDKHGNPMTVRGGVADILERLDKGKMLFVYSGGLHHVQTPGERLPRLFKTLSANLEILPIQRYKANIEKRPEGSFKAKVMADMNQRLTQKVP</sequence>
<dbReference type="KEGG" id="salh:HMF8227_01229"/>
<reference evidence="1 2" key="1">
    <citation type="submission" date="2018-05" db="EMBL/GenBank/DDBJ databases">
        <title>Salinimonas sp. HMF8227 Genome sequencing and assembly.</title>
        <authorList>
            <person name="Kang H."/>
            <person name="Kang J."/>
            <person name="Cha I."/>
            <person name="Kim H."/>
            <person name="Joh K."/>
        </authorList>
    </citation>
    <scope>NUCLEOTIDE SEQUENCE [LARGE SCALE GENOMIC DNA]</scope>
    <source>
        <strain evidence="1 2">HMF8227</strain>
    </source>
</reference>
<keyword evidence="2" id="KW-1185">Reference proteome</keyword>
<organism evidence="1 2">
    <name type="scientific">Saliniradius amylolyticus</name>
    <dbReference type="NCBI Taxonomy" id="2183582"/>
    <lineage>
        <taxon>Bacteria</taxon>
        <taxon>Pseudomonadati</taxon>
        <taxon>Pseudomonadota</taxon>
        <taxon>Gammaproteobacteria</taxon>
        <taxon>Alteromonadales</taxon>
        <taxon>Alteromonadaceae</taxon>
        <taxon>Saliniradius</taxon>
    </lineage>
</organism>
<gene>
    <name evidence="1" type="ORF">HMF8227_01229</name>
</gene>
<accession>A0A2S2E381</accession>
<proteinExistence type="predicted"/>
<dbReference type="AlphaFoldDB" id="A0A2S2E381"/>
<evidence type="ECO:0008006" key="3">
    <source>
        <dbReference type="Google" id="ProtNLM"/>
    </source>
</evidence>
<name>A0A2S2E381_9ALTE</name>
<protein>
    <recommendedName>
        <fullName evidence="3">Phospholipid/glycerol acyltransferase domain-containing protein</fullName>
    </recommendedName>
</protein>